<feature type="domain" description="Tim10-like" evidence="11">
    <location>
        <begin position="19"/>
        <end position="78"/>
    </location>
</feature>
<evidence type="ECO:0000313" key="12">
    <source>
        <dbReference type="EMBL" id="JAV18861.1"/>
    </source>
</evidence>
<protein>
    <recommendedName>
        <fullName evidence="10">Mitochondrial import inner membrane translocase subunit</fullName>
    </recommendedName>
</protein>
<comment type="domain">
    <text evidence="10">The twin CX3C motif contains 4 conserved Cys residues that form 2 disulfide bonds in the mitochondrial intermembrane space.</text>
</comment>
<dbReference type="GO" id="GO:0015031">
    <property type="term" value="P:protein transport"/>
    <property type="evidence" value="ECO:0007669"/>
    <property type="project" value="UniProtKB-KW"/>
</dbReference>
<dbReference type="AlphaFoldDB" id="A0A1Q3EU78"/>
<dbReference type="GO" id="GO:0042719">
    <property type="term" value="C:mitochondrial intermembrane space chaperone complex"/>
    <property type="evidence" value="ECO:0007669"/>
    <property type="project" value="UniProtKB-ARBA"/>
</dbReference>
<keyword evidence="9 10" id="KW-0143">Chaperone</keyword>
<proteinExistence type="inferred from homology"/>
<evidence type="ECO:0000256" key="2">
    <source>
        <dbReference type="ARBA" id="ARBA00022448"/>
    </source>
</evidence>
<keyword evidence="10" id="KW-0472">Membrane</keyword>
<dbReference type="GO" id="GO:0005743">
    <property type="term" value="C:mitochondrial inner membrane"/>
    <property type="evidence" value="ECO:0007669"/>
    <property type="project" value="UniProtKB-SubCell"/>
</dbReference>
<comment type="function">
    <text evidence="10">Mitochondrial intermembrane chaperone that participates in the import and insertion of some multi-pass transmembrane proteins into the mitochondrial inner membrane. Also required for the transfer of beta-barrel precursors from the TOM complex to the sorting and assembly machinery (SAM complex) of the outer membrane. Acts as a chaperone-like protein that protects the hydrophobic precursors from aggregation and guide them through the mitochondrial intermembrane space.</text>
</comment>
<organism evidence="12">
    <name type="scientific">Culex tarsalis</name>
    <name type="common">Encephalitis mosquito</name>
    <dbReference type="NCBI Taxonomy" id="7177"/>
    <lineage>
        <taxon>Eukaryota</taxon>
        <taxon>Metazoa</taxon>
        <taxon>Ecdysozoa</taxon>
        <taxon>Arthropoda</taxon>
        <taxon>Hexapoda</taxon>
        <taxon>Insecta</taxon>
        <taxon>Pterygota</taxon>
        <taxon>Neoptera</taxon>
        <taxon>Endopterygota</taxon>
        <taxon>Diptera</taxon>
        <taxon>Nematocera</taxon>
        <taxon>Culicoidea</taxon>
        <taxon>Culicidae</taxon>
        <taxon>Culicinae</taxon>
        <taxon>Culicini</taxon>
        <taxon>Culex</taxon>
        <taxon>Culex</taxon>
    </lineage>
</organism>
<reference evidence="12" key="1">
    <citation type="submission" date="2017-01" db="EMBL/GenBank/DDBJ databases">
        <title>A deep insight into the sialotranscriptome of adult male and female Cluex tarsalis mosquitoes.</title>
        <authorList>
            <person name="Ribeiro J.M."/>
            <person name="Moreira F."/>
            <person name="Bernard K.A."/>
            <person name="Calvo E."/>
        </authorList>
    </citation>
    <scope>NUCLEOTIDE SEQUENCE</scope>
    <source>
        <strain evidence="12">Kern County</strain>
        <tissue evidence="12">Salivary glands</tissue>
    </source>
</reference>
<dbReference type="FunFam" id="1.10.287.810:FF:000001">
    <property type="entry name" value="mitochondrial import inner membrane translocase subunit TIM13"/>
    <property type="match status" value="1"/>
</dbReference>
<sequence>MEMALDNLSSAQKDELMSQVKQQIALANAQELLTKMTEKCFKKCISKPGTELDSSEQKCIAMCMDRYMDSWNLVSRTYTLRIQKEQYKG</sequence>
<dbReference type="Pfam" id="PF02953">
    <property type="entry name" value="zf-Tim10_DDP"/>
    <property type="match status" value="1"/>
</dbReference>
<keyword evidence="4" id="KW-0862">Zinc</keyword>
<comment type="subcellular location">
    <subcellularLocation>
        <location evidence="10">Mitochondrion inner membrane</location>
        <topology evidence="10">Peripheral membrane protein</topology>
        <orientation evidence="10">Intermembrane side</orientation>
    </subcellularLocation>
</comment>
<evidence type="ECO:0000256" key="7">
    <source>
        <dbReference type="ARBA" id="ARBA00023128"/>
    </source>
</evidence>
<dbReference type="InterPro" id="IPR004217">
    <property type="entry name" value="Tim10-like"/>
</dbReference>
<evidence type="ECO:0000256" key="6">
    <source>
        <dbReference type="ARBA" id="ARBA00023010"/>
    </source>
</evidence>
<keyword evidence="3" id="KW-0479">Metal-binding</keyword>
<dbReference type="GO" id="GO:0046872">
    <property type="term" value="F:metal ion binding"/>
    <property type="evidence" value="ECO:0007669"/>
    <property type="project" value="UniProtKB-KW"/>
</dbReference>
<keyword evidence="10" id="KW-0999">Mitochondrion inner membrane</keyword>
<evidence type="ECO:0000256" key="8">
    <source>
        <dbReference type="ARBA" id="ARBA00023157"/>
    </source>
</evidence>
<dbReference type="InterPro" id="IPR035427">
    <property type="entry name" value="Tim10-like_dom_sf"/>
</dbReference>
<dbReference type="EMBL" id="GFDL01016184">
    <property type="protein sequence ID" value="JAV18861.1"/>
    <property type="molecule type" value="Transcribed_RNA"/>
</dbReference>
<evidence type="ECO:0000256" key="4">
    <source>
        <dbReference type="ARBA" id="ARBA00022833"/>
    </source>
</evidence>
<keyword evidence="7 10" id="KW-0496">Mitochondrion</keyword>
<accession>A0A1Q3EU78</accession>
<keyword evidence="8 10" id="KW-1015">Disulfide bond</keyword>
<evidence type="ECO:0000256" key="5">
    <source>
        <dbReference type="ARBA" id="ARBA00022927"/>
    </source>
</evidence>
<dbReference type="Gene3D" id="1.10.287.810">
    <property type="entry name" value="Mitochondrial import inner membrane translocase subunit tim13 like domains"/>
    <property type="match status" value="1"/>
</dbReference>
<evidence type="ECO:0000259" key="11">
    <source>
        <dbReference type="Pfam" id="PF02953"/>
    </source>
</evidence>
<comment type="subunit">
    <text evidence="10">Heterohexamer.</text>
</comment>
<evidence type="ECO:0000256" key="3">
    <source>
        <dbReference type="ARBA" id="ARBA00022723"/>
    </source>
</evidence>
<keyword evidence="5 10" id="KW-0653">Protein transport</keyword>
<evidence type="ECO:0000256" key="1">
    <source>
        <dbReference type="ARBA" id="ARBA00006720"/>
    </source>
</evidence>
<dbReference type="GO" id="GO:0045039">
    <property type="term" value="P:protein insertion into mitochondrial inner membrane"/>
    <property type="evidence" value="ECO:0007669"/>
    <property type="project" value="UniProtKB-ARBA"/>
</dbReference>
<comment type="similarity">
    <text evidence="1 10">Belongs to the small Tim family.</text>
</comment>
<evidence type="ECO:0000256" key="9">
    <source>
        <dbReference type="ARBA" id="ARBA00023186"/>
    </source>
</evidence>
<evidence type="ECO:0000256" key="10">
    <source>
        <dbReference type="RuleBase" id="RU367043"/>
    </source>
</evidence>
<dbReference type="SUPFAM" id="SSF144122">
    <property type="entry name" value="Tim10-like"/>
    <property type="match status" value="1"/>
</dbReference>
<keyword evidence="6 10" id="KW-0811">Translocation</keyword>
<keyword evidence="2 10" id="KW-0813">Transport</keyword>
<name>A0A1Q3EU78_CULTA</name>